<name>A0A4R2P2H0_9FLAO</name>
<protein>
    <submittedName>
        <fullName evidence="2">Uncharacterized protein</fullName>
    </submittedName>
</protein>
<dbReference type="Proteomes" id="UP000294564">
    <property type="component" value="Unassembled WGS sequence"/>
</dbReference>
<accession>A0A4R2P2H0</accession>
<keyword evidence="3" id="KW-1185">Reference proteome</keyword>
<dbReference type="AlphaFoldDB" id="A0A4R2P2H0"/>
<reference evidence="2 3" key="1">
    <citation type="submission" date="2019-03" db="EMBL/GenBank/DDBJ databases">
        <title>Genomic Encyclopedia of Type Strains, Phase IV (KMG-IV): sequencing the most valuable type-strain genomes for metagenomic binning, comparative biology and taxonomic classification.</title>
        <authorList>
            <person name="Goeker M."/>
        </authorList>
    </citation>
    <scope>NUCLEOTIDE SEQUENCE [LARGE SCALE GENOMIC DNA]</scope>
    <source>
        <strain evidence="2 3">DSM 14836</strain>
    </source>
</reference>
<proteinExistence type="predicted"/>
<dbReference type="EMBL" id="SLXM01000001">
    <property type="protein sequence ID" value="TCP27895.1"/>
    <property type="molecule type" value="Genomic_DNA"/>
</dbReference>
<organism evidence="2 3">
    <name type="scientific">Tenacibaculum skagerrakense</name>
    <dbReference type="NCBI Taxonomy" id="186571"/>
    <lineage>
        <taxon>Bacteria</taxon>
        <taxon>Pseudomonadati</taxon>
        <taxon>Bacteroidota</taxon>
        <taxon>Flavobacteriia</taxon>
        <taxon>Flavobacteriales</taxon>
        <taxon>Flavobacteriaceae</taxon>
        <taxon>Tenacibaculum</taxon>
    </lineage>
</organism>
<keyword evidence="1" id="KW-1133">Transmembrane helix</keyword>
<sequence>MKKWIIFQSDKIKNYLIAKENSILLAEVNFDEDVEELLNNSQLTNARTLRYEGIQEFIFIDTDNTLHIDFKDDKVDQIVFELTEDVYSDMKAHFLNTMKGVSVKDYSLLTQIQSPGIVALVSGGLTALLYNTALSLERGEYVSTSGRRGLMKKIFVAIADFLGSTGTLVVGGLITLFFLYAIFKIVRNPKEGKLIKIKDFVEMKF</sequence>
<evidence type="ECO:0000313" key="3">
    <source>
        <dbReference type="Proteomes" id="UP000294564"/>
    </source>
</evidence>
<dbReference type="OrthoDB" id="1189274at2"/>
<comment type="caution">
    <text evidence="2">The sequence shown here is derived from an EMBL/GenBank/DDBJ whole genome shotgun (WGS) entry which is preliminary data.</text>
</comment>
<gene>
    <name evidence="2" type="ORF">EV195_10154</name>
</gene>
<evidence type="ECO:0000313" key="2">
    <source>
        <dbReference type="EMBL" id="TCP27895.1"/>
    </source>
</evidence>
<feature type="transmembrane region" description="Helical" evidence="1">
    <location>
        <begin position="154"/>
        <end position="183"/>
    </location>
</feature>
<dbReference type="RefSeq" id="WP_132791236.1">
    <property type="nucleotide sequence ID" value="NZ_SLXM01000001.1"/>
</dbReference>
<keyword evidence="1" id="KW-0812">Transmembrane</keyword>
<keyword evidence="1" id="KW-0472">Membrane</keyword>
<evidence type="ECO:0000256" key="1">
    <source>
        <dbReference type="SAM" id="Phobius"/>
    </source>
</evidence>